<reference evidence="1" key="1">
    <citation type="submission" date="2021-10" db="EMBL/GenBank/DDBJ databases">
        <authorList>
            <person name="Piombo E."/>
        </authorList>
    </citation>
    <scope>NUCLEOTIDE SEQUENCE</scope>
</reference>
<dbReference type="EMBL" id="CABFNO020001268">
    <property type="protein sequence ID" value="CAG9975614.1"/>
    <property type="molecule type" value="Genomic_DNA"/>
</dbReference>
<gene>
    <name evidence="1" type="ORF">CBYS24578_00013076</name>
</gene>
<dbReference type="Proteomes" id="UP000754883">
    <property type="component" value="Unassembled WGS sequence"/>
</dbReference>
<organism evidence="1 2">
    <name type="scientific">Clonostachys byssicola</name>
    <dbReference type="NCBI Taxonomy" id="160290"/>
    <lineage>
        <taxon>Eukaryota</taxon>
        <taxon>Fungi</taxon>
        <taxon>Dikarya</taxon>
        <taxon>Ascomycota</taxon>
        <taxon>Pezizomycotina</taxon>
        <taxon>Sordariomycetes</taxon>
        <taxon>Hypocreomycetidae</taxon>
        <taxon>Hypocreales</taxon>
        <taxon>Bionectriaceae</taxon>
        <taxon>Clonostachys</taxon>
    </lineage>
</organism>
<dbReference type="Gene3D" id="3.40.50.1820">
    <property type="entry name" value="alpha/beta hydrolase"/>
    <property type="match status" value="1"/>
</dbReference>
<evidence type="ECO:0000313" key="2">
    <source>
        <dbReference type="Proteomes" id="UP000754883"/>
    </source>
</evidence>
<sequence length="305" mass="33395">MAEELYGALTSRLGLDKLAPEQRIKGLLTVAAEDLIQFSPELVALGPVIDNDSIPSMASFSNIGHDGGLHLPGKTWCKELFLIESQFDFATKMPCSRSANALRKGSIFALVNLNNRQDGINAAFTKSIRESLGDAAASKLLDAYRISPETSDIDTLEKIISFVTDASFYAPAVKLGQAWPGLSYLCHFNERNPWDGIYKGRANHLLDVAYMWGNYNQKYTNQNWTVARALAEDMVRFTAGKGSLPSFNKEGNVVTIYGPSDDNISSKHSTLGAEDTGRNHAFFRLADEVGGLDACLDAMVRFLQG</sequence>
<comment type="caution">
    <text evidence="1">The sequence shown here is derived from an EMBL/GenBank/DDBJ whole genome shotgun (WGS) entry which is preliminary data.</text>
</comment>
<name>A0A9N9U350_9HYPO</name>
<dbReference type="OrthoDB" id="3200163at2759"/>
<protein>
    <recommendedName>
        <fullName evidence="3">Carboxylesterase type B domain-containing protein</fullName>
    </recommendedName>
</protein>
<keyword evidence="2" id="KW-1185">Reference proteome</keyword>
<dbReference type="InterPro" id="IPR029058">
    <property type="entry name" value="AB_hydrolase_fold"/>
</dbReference>
<proteinExistence type="predicted"/>
<dbReference type="SUPFAM" id="SSF53474">
    <property type="entry name" value="alpha/beta-Hydrolases"/>
    <property type="match status" value="1"/>
</dbReference>
<evidence type="ECO:0000313" key="1">
    <source>
        <dbReference type="EMBL" id="CAG9975614.1"/>
    </source>
</evidence>
<dbReference type="AlphaFoldDB" id="A0A9N9U350"/>
<accession>A0A9N9U350</accession>
<evidence type="ECO:0008006" key="3">
    <source>
        <dbReference type="Google" id="ProtNLM"/>
    </source>
</evidence>